<dbReference type="SMR" id="A0A1I7RTN8"/>
<protein>
    <submittedName>
        <fullName evidence="2">(pine wood nematode) hypothetical protein</fullName>
    </submittedName>
</protein>
<keyword evidence="1" id="KW-0472">Membrane</keyword>
<evidence type="ECO:0000313" key="6">
    <source>
        <dbReference type="WBParaSite" id="BXY_0409300.1"/>
    </source>
</evidence>
<dbReference type="Proteomes" id="UP000582659">
    <property type="component" value="Unassembled WGS sequence"/>
</dbReference>
<evidence type="ECO:0000313" key="2">
    <source>
        <dbReference type="EMBL" id="CAD5231146.1"/>
    </source>
</evidence>
<organism evidence="4 6">
    <name type="scientific">Bursaphelenchus xylophilus</name>
    <name type="common">Pinewood nematode worm</name>
    <name type="synonym">Aphelenchoides xylophilus</name>
    <dbReference type="NCBI Taxonomy" id="6326"/>
    <lineage>
        <taxon>Eukaryota</taxon>
        <taxon>Metazoa</taxon>
        <taxon>Ecdysozoa</taxon>
        <taxon>Nematoda</taxon>
        <taxon>Chromadorea</taxon>
        <taxon>Rhabditida</taxon>
        <taxon>Tylenchina</taxon>
        <taxon>Tylenchomorpha</taxon>
        <taxon>Aphelenchoidea</taxon>
        <taxon>Aphelenchoididae</taxon>
        <taxon>Bursaphelenchus</taxon>
    </lineage>
</organism>
<accession>A0A1I7RTN8</accession>
<proteinExistence type="predicted"/>
<keyword evidence="1" id="KW-0812">Transmembrane</keyword>
<dbReference type="EMBL" id="CAJFCV020000005">
    <property type="protein sequence ID" value="CAG9122267.1"/>
    <property type="molecule type" value="Genomic_DNA"/>
</dbReference>
<dbReference type="WBParaSite" id="BXY_0409300.1">
    <property type="protein sequence ID" value="BXY_0409300.1"/>
    <property type="gene ID" value="BXY_0409300"/>
</dbReference>
<evidence type="ECO:0000313" key="3">
    <source>
        <dbReference type="EMBL" id="CAG9122267.1"/>
    </source>
</evidence>
<reference evidence="6" key="1">
    <citation type="submission" date="2016-11" db="UniProtKB">
        <authorList>
            <consortium name="WormBaseParasite"/>
        </authorList>
    </citation>
    <scope>IDENTIFICATION</scope>
</reference>
<sequence>MFLEAKLHFSEFLESFLCWLGSEICSRNGLCEIGRCHAFMLIGLAMFFSVIGFTLYLFKVFVDCAMEWIDHPPTDEELDEIEKEELSLLNRPFNTLKMVWALLFQKDLKDRRIIRKAKKYQPRKKSVPSTKKISSEKILKQKVEVVTPKVPKIKAGGDKVE</sequence>
<keyword evidence="5" id="KW-1185">Reference proteome</keyword>
<evidence type="ECO:0000313" key="4">
    <source>
        <dbReference type="Proteomes" id="UP000095284"/>
    </source>
</evidence>
<evidence type="ECO:0000313" key="5">
    <source>
        <dbReference type="Proteomes" id="UP000659654"/>
    </source>
</evidence>
<keyword evidence="1" id="KW-1133">Transmembrane helix</keyword>
<feature type="transmembrane region" description="Helical" evidence="1">
    <location>
        <begin position="38"/>
        <end position="58"/>
    </location>
</feature>
<name>A0A1I7RTN8_BURXY</name>
<evidence type="ECO:0000256" key="1">
    <source>
        <dbReference type="SAM" id="Phobius"/>
    </source>
</evidence>
<reference evidence="3" key="2">
    <citation type="submission" date="2020-08" db="EMBL/GenBank/DDBJ databases">
        <authorList>
            <person name="Kikuchi T."/>
        </authorList>
    </citation>
    <scope>NUCLEOTIDE SEQUENCE</scope>
    <source>
        <strain evidence="2">Ka4C1</strain>
    </source>
</reference>
<dbReference type="EMBL" id="CAJFDI010000005">
    <property type="protein sequence ID" value="CAD5231146.1"/>
    <property type="molecule type" value="Genomic_DNA"/>
</dbReference>
<dbReference type="Proteomes" id="UP000659654">
    <property type="component" value="Unassembled WGS sequence"/>
</dbReference>
<dbReference type="Proteomes" id="UP000095284">
    <property type="component" value="Unplaced"/>
</dbReference>
<dbReference type="AlphaFoldDB" id="A0A1I7RTN8"/>
<gene>
    <name evidence="2" type="ORF">BXYJ_LOCUS11335</name>
</gene>